<evidence type="ECO:0000313" key="3">
    <source>
        <dbReference type="Proteomes" id="UP000515442"/>
    </source>
</evidence>
<protein>
    <recommendedName>
        <fullName evidence="1">Putative exodeoxyribonuclease 8 PDDEXK-like domain-containing protein</fullName>
    </recommendedName>
</protein>
<name>A0A6S5D2J2_AERVE</name>
<dbReference type="EMBL" id="AP022038">
    <property type="protein sequence ID" value="BBR39349.1"/>
    <property type="molecule type" value="Genomic_DNA"/>
</dbReference>
<sequence length="280" mass="32474">MNAAVDTSLALPQGLVLGLSNEEYHSGPGISKSQLDDIAESPATYIWRKSAPVDEEKLKALDMGTALHCLLLEPEEFKDRFIIAPKFNRQTKIGKEGEAEFLANCAELGKTVLSFEDDRKLRLMRESVFAHPDARWLLEQDGICEGSLYWTDRETEELCRCRPDRMLTGHPILADVKKVDDMSRLRRHVEEFRYHVQDAMYSDGYREIYGEIPDFIFIAVSSSIECGRYPVRVRPLEQEWKEEGKDLYRRDLRKFHECRVNNDWHDLIPLTRPAWARRAA</sequence>
<dbReference type="Pfam" id="PF12684">
    <property type="entry name" value="DUF3799"/>
    <property type="match status" value="1"/>
</dbReference>
<dbReference type="InterPro" id="IPR024432">
    <property type="entry name" value="Put_RecE_PDDEXK-like_dom"/>
</dbReference>
<dbReference type="AlphaFoldDB" id="A0A6S5D2J2"/>
<dbReference type="Gene3D" id="3.90.320.10">
    <property type="match status" value="1"/>
</dbReference>
<evidence type="ECO:0000313" key="2">
    <source>
        <dbReference type="EMBL" id="BBR39349.1"/>
    </source>
</evidence>
<feature type="domain" description="Putative exodeoxyribonuclease 8 PDDEXK-like" evidence="1">
    <location>
        <begin position="31"/>
        <end position="264"/>
    </location>
</feature>
<proteinExistence type="predicted"/>
<dbReference type="Proteomes" id="UP000515442">
    <property type="component" value="Chromosome"/>
</dbReference>
<dbReference type="InterPro" id="IPR011604">
    <property type="entry name" value="PDDEXK-like_dom_sf"/>
</dbReference>
<accession>A0A6S5D2J2</accession>
<organism evidence="2 3">
    <name type="scientific">Aeromonas veronii</name>
    <dbReference type="NCBI Taxonomy" id="654"/>
    <lineage>
        <taxon>Bacteria</taxon>
        <taxon>Pseudomonadati</taxon>
        <taxon>Pseudomonadota</taxon>
        <taxon>Gammaproteobacteria</taxon>
        <taxon>Aeromonadales</taxon>
        <taxon>Aeromonadaceae</taxon>
        <taxon>Aeromonas</taxon>
    </lineage>
</organism>
<gene>
    <name evidence="2" type="ORF">WP3W19E03_18740</name>
</gene>
<dbReference type="RefSeq" id="WP_182939507.1">
    <property type="nucleotide sequence ID" value="NZ_AP022038.1"/>
</dbReference>
<reference evidence="2 3" key="1">
    <citation type="submission" date="2019-12" db="EMBL/GenBank/DDBJ databases">
        <title>complete genome sequences of Aeromonas veronii str. WP3-W19-ESBL-03 isolated from wastewater treatment plant effluent.</title>
        <authorList>
            <person name="Sekizuka T."/>
            <person name="Itokawa K."/>
            <person name="Yatsu K."/>
            <person name="Inamine Y."/>
            <person name="Kuroda M."/>
        </authorList>
    </citation>
    <scope>NUCLEOTIDE SEQUENCE [LARGE SCALE GENOMIC DNA]</scope>
    <source>
        <strain evidence="2 3">WP3-W19-ESBL-03</strain>
    </source>
</reference>
<evidence type="ECO:0000259" key="1">
    <source>
        <dbReference type="Pfam" id="PF12684"/>
    </source>
</evidence>